<proteinExistence type="predicted"/>
<dbReference type="GeneID" id="24607714"/>
<dbReference type="KEGG" id="vg:24607714"/>
<keyword evidence="2" id="KW-1185">Reference proteome</keyword>
<dbReference type="RefSeq" id="YP_009151503.1">
    <property type="nucleotide sequence ID" value="NC_027372.1"/>
</dbReference>
<organism evidence="1 2">
    <name type="scientific">Bacillus phage Pascal</name>
    <dbReference type="NCBI Taxonomy" id="1540092"/>
    <lineage>
        <taxon>Viruses</taxon>
        <taxon>Duplodnaviria</taxon>
        <taxon>Heunggongvirae</taxon>
        <taxon>Uroviricota</taxon>
        <taxon>Caudoviricetes</taxon>
        <taxon>Pagevirus</taxon>
        <taxon>Pagevirus pascal</taxon>
    </lineage>
</organism>
<protein>
    <submittedName>
        <fullName evidence="1">Uncharacterized protein</fullName>
    </submittedName>
</protein>
<reference evidence="1 2" key="1">
    <citation type="journal article" date="2015" name="Genome Announc.">
        <title>Complete Genome of Bacillus megaterium Podophage Pascal.</title>
        <authorList>
            <person name="Snowden J.D."/>
            <person name="Vega Gonzalez A.E."/>
            <person name="Maroun J.W."/>
            <person name="Hernandez A.C."/>
            <person name="Kuty Everett G.F."/>
        </authorList>
    </citation>
    <scope>NUCLEOTIDE SEQUENCE [LARGE SCALE GENOMIC DNA]</scope>
</reference>
<evidence type="ECO:0000313" key="1">
    <source>
        <dbReference type="EMBL" id="AIW03670.1"/>
    </source>
</evidence>
<dbReference type="EMBL" id="KM236247">
    <property type="protein sequence ID" value="AIW03670.1"/>
    <property type="molecule type" value="Genomic_DNA"/>
</dbReference>
<evidence type="ECO:0000313" key="2">
    <source>
        <dbReference type="Proteomes" id="UP000030208"/>
    </source>
</evidence>
<gene>
    <name evidence="1" type="ORF">CPT_Pascal35</name>
</gene>
<accession>A0A0A0RNI3</accession>
<name>A0A0A0RNI3_9CAUD</name>
<dbReference type="Proteomes" id="UP000030208">
    <property type="component" value="Segment"/>
</dbReference>
<sequence>MAYRTFEYTKYTTFVICDNCGVETKLLTANTFPSFDTRMNGALSKGFTFKQSIDGTFKNYCPECKKELEE</sequence>